<comment type="similarity">
    <text evidence="1 2">Belongs to the small heat shock protein (HSP20) family.</text>
</comment>
<dbReference type="AlphaFoldDB" id="A0A3L8PK23"/>
<reference evidence="4 5" key="1">
    <citation type="submission" date="2018-10" db="EMBL/GenBank/DDBJ databases">
        <title>Aeromicrobium sp. 9W16Y-2 whole genome shotgun sequence.</title>
        <authorList>
            <person name="Li F."/>
        </authorList>
    </citation>
    <scope>NUCLEOTIDE SEQUENCE [LARGE SCALE GENOMIC DNA]</scope>
    <source>
        <strain evidence="4 5">9W16Y-2</strain>
    </source>
</reference>
<evidence type="ECO:0000313" key="4">
    <source>
        <dbReference type="EMBL" id="RLV55715.1"/>
    </source>
</evidence>
<dbReference type="Gene3D" id="2.60.40.790">
    <property type="match status" value="1"/>
</dbReference>
<proteinExistence type="inferred from homology"/>
<feature type="domain" description="SHSP" evidence="3">
    <location>
        <begin position="30"/>
        <end position="144"/>
    </location>
</feature>
<dbReference type="InterPro" id="IPR002068">
    <property type="entry name" value="A-crystallin/Hsp20_dom"/>
</dbReference>
<dbReference type="EMBL" id="RDBF01000006">
    <property type="protein sequence ID" value="RLV55715.1"/>
    <property type="molecule type" value="Genomic_DNA"/>
</dbReference>
<dbReference type="InterPro" id="IPR008978">
    <property type="entry name" value="HSP20-like_chaperone"/>
</dbReference>
<dbReference type="InterPro" id="IPR031107">
    <property type="entry name" value="Small_HSP"/>
</dbReference>
<evidence type="ECO:0000256" key="1">
    <source>
        <dbReference type="PROSITE-ProRule" id="PRU00285"/>
    </source>
</evidence>
<accession>A0A3L8PK23</accession>
<name>A0A3L8PK23_9ACTN</name>
<dbReference type="CDD" id="cd06464">
    <property type="entry name" value="ACD_sHsps-like"/>
    <property type="match status" value="1"/>
</dbReference>
<dbReference type="OrthoDB" id="5242916at2"/>
<gene>
    <name evidence="4" type="ORF">D9V41_09630</name>
</gene>
<dbReference type="SUPFAM" id="SSF49764">
    <property type="entry name" value="HSP20-like chaperones"/>
    <property type="match status" value="1"/>
</dbReference>
<evidence type="ECO:0000259" key="3">
    <source>
        <dbReference type="PROSITE" id="PS01031"/>
    </source>
</evidence>
<organism evidence="4 5">
    <name type="scientific">Aeromicrobium phragmitis</name>
    <dbReference type="NCBI Taxonomy" id="2478914"/>
    <lineage>
        <taxon>Bacteria</taxon>
        <taxon>Bacillati</taxon>
        <taxon>Actinomycetota</taxon>
        <taxon>Actinomycetes</taxon>
        <taxon>Propionibacteriales</taxon>
        <taxon>Nocardioidaceae</taxon>
        <taxon>Aeromicrobium</taxon>
    </lineage>
</organism>
<dbReference type="Pfam" id="PF00011">
    <property type="entry name" value="HSP20"/>
    <property type="match status" value="1"/>
</dbReference>
<dbReference type="PANTHER" id="PTHR11527">
    <property type="entry name" value="HEAT-SHOCK PROTEIN 20 FAMILY MEMBER"/>
    <property type="match status" value="1"/>
</dbReference>
<evidence type="ECO:0000313" key="5">
    <source>
        <dbReference type="Proteomes" id="UP000282515"/>
    </source>
</evidence>
<keyword evidence="5" id="KW-1185">Reference proteome</keyword>
<dbReference type="Proteomes" id="UP000282515">
    <property type="component" value="Unassembled WGS sequence"/>
</dbReference>
<protein>
    <submittedName>
        <fullName evidence="4">Hsp20/alpha crystallin family protein</fullName>
    </submittedName>
</protein>
<dbReference type="PROSITE" id="PS01031">
    <property type="entry name" value="SHSP"/>
    <property type="match status" value="1"/>
</dbReference>
<comment type="caution">
    <text evidence="4">The sequence shown here is derived from an EMBL/GenBank/DDBJ whole genome shotgun (WGS) entry which is preliminary data.</text>
</comment>
<sequence>MSTTLSLFTRRDPFDALMRSAFGPGTWPEPMRTDFMPAAEAVRDGDDVIVRLEVPGIDIESDVTVEVVQDRLVVRGERRDERAEDHEGRSIREIRYGQFERTFTLPSHIGAEAVSASYDKGVLNIRVSGVYAGTEPTRISISEGGTTKAITAEDDSEQR</sequence>
<dbReference type="RefSeq" id="WP_121794352.1">
    <property type="nucleotide sequence ID" value="NZ_RDBF01000006.1"/>
</dbReference>
<evidence type="ECO:0000256" key="2">
    <source>
        <dbReference type="RuleBase" id="RU003616"/>
    </source>
</evidence>